<evidence type="ECO:0000256" key="4">
    <source>
        <dbReference type="ARBA" id="ARBA00023235"/>
    </source>
</evidence>
<dbReference type="GO" id="GO:0000105">
    <property type="term" value="P:L-histidine biosynthetic process"/>
    <property type="evidence" value="ECO:0007669"/>
    <property type="project" value="UniProtKB-KW"/>
</dbReference>
<dbReference type="GO" id="GO:0005737">
    <property type="term" value="C:cytoplasm"/>
    <property type="evidence" value="ECO:0007669"/>
    <property type="project" value="TreeGrafter"/>
</dbReference>
<dbReference type="InterPro" id="IPR011060">
    <property type="entry name" value="RibuloseP-bd_barrel"/>
</dbReference>
<dbReference type="InterPro" id="IPR011858">
    <property type="entry name" value="His6/HISN3"/>
</dbReference>
<keyword evidence="3 6" id="KW-0368">Histidine biosynthesis</keyword>
<dbReference type="InterPro" id="IPR013785">
    <property type="entry name" value="Aldolase_TIM"/>
</dbReference>
<dbReference type="CDD" id="cd04723">
    <property type="entry name" value="HisA_HisF"/>
    <property type="match status" value="1"/>
</dbReference>
<keyword evidence="8" id="KW-1185">Reference proteome</keyword>
<dbReference type="Pfam" id="PF00977">
    <property type="entry name" value="His_biosynth"/>
    <property type="match status" value="1"/>
</dbReference>
<dbReference type="GO" id="GO:0003949">
    <property type="term" value="F:1-(5-phosphoribosyl)-5-[(5-phosphoribosylamino)methylideneamino]imidazole-4-carboxamide isomerase activity"/>
    <property type="evidence" value="ECO:0007669"/>
    <property type="project" value="InterPro"/>
</dbReference>
<dbReference type="AlphaFoldDB" id="A0A1M7YHD3"/>
<proteinExistence type="inferred from homology"/>
<evidence type="ECO:0000256" key="2">
    <source>
        <dbReference type="ARBA" id="ARBA00022605"/>
    </source>
</evidence>
<keyword evidence="2 6" id="KW-0028">Amino-acid biosynthesis</keyword>
<organism evidence="7 8">
    <name type="scientific">Anaerocolumna xylanovorans DSM 12503</name>
    <dbReference type="NCBI Taxonomy" id="1121345"/>
    <lineage>
        <taxon>Bacteria</taxon>
        <taxon>Bacillati</taxon>
        <taxon>Bacillota</taxon>
        <taxon>Clostridia</taxon>
        <taxon>Lachnospirales</taxon>
        <taxon>Lachnospiraceae</taxon>
        <taxon>Anaerocolumna</taxon>
    </lineage>
</organism>
<dbReference type="GO" id="GO:0000162">
    <property type="term" value="P:L-tryptophan biosynthetic process"/>
    <property type="evidence" value="ECO:0007669"/>
    <property type="project" value="TreeGrafter"/>
</dbReference>
<evidence type="ECO:0000256" key="5">
    <source>
        <dbReference type="ARBA" id="ARBA00029440"/>
    </source>
</evidence>
<evidence type="ECO:0000256" key="1">
    <source>
        <dbReference type="ARBA" id="ARBA00009667"/>
    </source>
</evidence>
<protein>
    <submittedName>
        <fullName evidence="7">1-(5-phosphoribosyl)-5-[(5-phosphoribosylamino)methylideneamino] imidazole-4-carboxamide isomerase</fullName>
    </submittedName>
</protein>
<sequence>MKFRPCIDIHNGKVKQIVGGSLTDEKSEAKENFVSEKDGEYYAALYKMDNLKGGHIIMLNPPGTKEYELDRQQALKALGAYPGGLQIGGGITDKNASLFLDAGASHVIVTSYVFQNGFIQYDNLSRISSEAGKERLVLDVSCRKKGEDYFIVTDRWQKFTNEKLSLTLLKDLAEYCDEFLIHGVDVEGKSAGIDKELIYLLSKWQESSVTYAGGVNSFEDLLAIRESGKGNINVTIGSSLSLFGGPLNYKEVVEWFRKYA</sequence>
<dbReference type="RefSeq" id="WP_073590088.1">
    <property type="nucleotide sequence ID" value="NZ_FRFD01000010.1"/>
</dbReference>
<keyword evidence="4 7" id="KW-0413">Isomerase</keyword>
<dbReference type="EMBL" id="FRFD01000010">
    <property type="protein sequence ID" value="SHO51989.1"/>
    <property type="molecule type" value="Genomic_DNA"/>
</dbReference>
<comment type="pathway">
    <text evidence="5">Amino-acid biosynthesis.</text>
</comment>
<dbReference type="OrthoDB" id="9807749at2"/>
<dbReference type="SUPFAM" id="SSF51366">
    <property type="entry name" value="Ribulose-phoshate binding barrel"/>
    <property type="match status" value="1"/>
</dbReference>
<accession>A0A1M7YHD3</accession>
<name>A0A1M7YHD3_9FIRM</name>
<dbReference type="PANTHER" id="PTHR43090">
    <property type="entry name" value="1-(5-PHOSPHORIBOSYL)-5-[(5-PHOSPHORIBOSYLAMINO)METHYLIDENEAMINO] IMIDAZOLE-4-CARBOXAMIDE ISOMERASE"/>
    <property type="match status" value="1"/>
</dbReference>
<reference evidence="7 8" key="1">
    <citation type="submission" date="2016-12" db="EMBL/GenBank/DDBJ databases">
        <authorList>
            <person name="Song W.-J."/>
            <person name="Kurnit D.M."/>
        </authorList>
    </citation>
    <scope>NUCLEOTIDE SEQUENCE [LARGE SCALE GENOMIC DNA]</scope>
    <source>
        <strain evidence="7 8">DSM 12503</strain>
    </source>
</reference>
<evidence type="ECO:0000313" key="8">
    <source>
        <dbReference type="Proteomes" id="UP000184612"/>
    </source>
</evidence>
<dbReference type="PANTHER" id="PTHR43090:SF2">
    <property type="entry name" value="1-(5-PHOSPHORIBOSYL)-5-[(5-PHOSPHORIBOSYLAMINO)METHYLIDENEAMINO] IMIDAZOLE-4-CARBOXAMIDE ISOMERASE"/>
    <property type="match status" value="1"/>
</dbReference>
<evidence type="ECO:0000256" key="3">
    <source>
        <dbReference type="ARBA" id="ARBA00023102"/>
    </source>
</evidence>
<dbReference type="Proteomes" id="UP000184612">
    <property type="component" value="Unassembled WGS sequence"/>
</dbReference>
<evidence type="ECO:0000256" key="6">
    <source>
        <dbReference type="RuleBase" id="RU003657"/>
    </source>
</evidence>
<dbReference type="InterPro" id="IPR044524">
    <property type="entry name" value="Isoase_HisA-like"/>
</dbReference>
<comment type="similarity">
    <text evidence="1 6">Belongs to the HisA/HisF family.</text>
</comment>
<dbReference type="Gene3D" id="3.20.20.70">
    <property type="entry name" value="Aldolase class I"/>
    <property type="match status" value="1"/>
</dbReference>
<evidence type="ECO:0000313" key="7">
    <source>
        <dbReference type="EMBL" id="SHO51989.1"/>
    </source>
</evidence>
<gene>
    <name evidence="7" type="ORF">SAMN02745217_03438</name>
</gene>
<dbReference type="NCBIfam" id="TIGR02129">
    <property type="entry name" value="hisA_euk"/>
    <property type="match status" value="1"/>
</dbReference>
<dbReference type="InterPro" id="IPR006062">
    <property type="entry name" value="His_biosynth"/>
</dbReference>
<dbReference type="STRING" id="1121345.SAMN02745217_03438"/>